<protein>
    <recommendedName>
        <fullName evidence="3">Fe2OG dioxygenase domain-containing protein</fullName>
    </recommendedName>
</protein>
<evidence type="ECO:0000313" key="1">
    <source>
        <dbReference type="EMBL" id="OWQ88809.1"/>
    </source>
</evidence>
<dbReference type="NCBIfam" id="TIGR02466">
    <property type="entry name" value="TIGR02466 family protein"/>
    <property type="match status" value="1"/>
</dbReference>
<comment type="caution">
    <text evidence="1">The sequence shown here is derived from an EMBL/GenBank/DDBJ whole genome shotgun (WGS) entry which is preliminary data.</text>
</comment>
<dbReference type="AlphaFoldDB" id="A0A246J8H9"/>
<dbReference type="SUPFAM" id="SSF51197">
    <property type="entry name" value="Clavaminate synthase-like"/>
    <property type="match status" value="1"/>
</dbReference>
<accession>A0A246J8H9</accession>
<dbReference type="OrthoDB" id="549777at2"/>
<reference evidence="1 2" key="1">
    <citation type="journal article" date="2008" name="Int. J. Syst. Evol. Microbiol.">
        <title>Description of Roseateles aquatilis sp. nov. and Roseateles terrae sp. nov., in the class Betaproteobacteria, and emended description of the genus Roseateles.</title>
        <authorList>
            <person name="Gomila M."/>
            <person name="Bowien B."/>
            <person name="Falsen E."/>
            <person name="Moore E.R."/>
            <person name="Lalucat J."/>
        </authorList>
    </citation>
    <scope>NUCLEOTIDE SEQUENCE [LARGE SCALE GENOMIC DNA]</scope>
    <source>
        <strain evidence="1 2">CCUG 48205</strain>
    </source>
</reference>
<gene>
    <name evidence="1" type="ORF">CDN99_15130</name>
</gene>
<name>A0A246J8H9_9BURK</name>
<keyword evidence="2" id="KW-1185">Reference proteome</keyword>
<proteinExistence type="predicted"/>
<dbReference type="InterPro" id="IPR012668">
    <property type="entry name" value="CHP02466"/>
</dbReference>
<evidence type="ECO:0000313" key="2">
    <source>
        <dbReference type="Proteomes" id="UP000197468"/>
    </source>
</evidence>
<dbReference type="Pfam" id="PF13759">
    <property type="entry name" value="2OG-FeII_Oxy_5"/>
    <property type="match status" value="1"/>
</dbReference>
<evidence type="ECO:0008006" key="3">
    <source>
        <dbReference type="Google" id="ProtNLM"/>
    </source>
</evidence>
<dbReference type="EMBL" id="NIOF01000006">
    <property type="protein sequence ID" value="OWQ88809.1"/>
    <property type="molecule type" value="Genomic_DNA"/>
</dbReference>
<dbReference type="Gene3D" id="2.60.120.620">
    <property type="entry name" value="q2cbj1_9rhob like domain"/>
    <property type="match status" value="1"/>
</dbReference>
<organism evidence="1 2">
    <name type="scientific">Roseateles aquatilis</name>
    <dbReference type="NCBI Taxonomy" id="431061"/>
    <lineage>
        <taxon>Bacteria</taxon>
        <taxon>Pseudomonadati</taxon>
        <taxon>Pseudomonadota</taxon>
        <taxon>Betaproteobacteria</taxon>
        <taxon>Burkholderiales</taxon>
        <taxon>Sphaerotilaceae</taxon>
        <taxon>Roseateles</taxon>
    </lineage>
</organism>
<dbReference type="Proteomes" id="UP000197468">
    <property type="component" value="Unassembled WGS sequence"/>
</dbReference>
<dbReference type="RefSeq" id="WP_088385695.1">
    <property type="nucleotide sequence ID" value="NZ_NIOF01000006.1"/>
</dbReference>
<sequence>MSTSSTTPAGEVFSLFPTPLMRVTGVLPPALVRGLVEHFSAQARQDNNSSARLVHTRMLKPDDSPLLVDVAALVSAPLAEFGALLFGERMGWAVKEMWVNVMETGGHQSMHNHANSFASGVIYLTGTDESSRTVFMKSPGGTDFSFKNDHPDMVTGPFNAEKWISPAPSAGDLVLFPSYLMHAVPPNQGARRISLAFNAIPMRLNSWGYTVGFSG</sequence>